<gene>
    <name evidence="1" type="ORF">FHS76_000333</name>
</gene>
<organism evidence="1 2">
    <name type="scientific">Brucella daejeonensis</name>
    <dbReference type="NCBI Taxonomy" id="659015"/>
    <lineage>
        <taxon>Bacteria</taxon>
        <taxon>Pseudomonadati</taxon>
        <taxon>Pseudomonadota</taxon>
        <taxon>Alphaproteobacteria</taxon>
        <taxon>Hyphomicrobiales</taxon>
        <taxon>Brucellaceae</taxon>
        <taxon>Brucella/Ochrobactrum group</taxon>
        <taxon>Brucella</taxon>
    </lineage>
</organism>
<reference evidence="1 2" key="1">
    <citation type="submission" date="2020-08" db="EMBL/GenBank/DDBJ databases">
        <title>Genomic Encyclopedia of Type Strains, Phase IV (KMG-IV): sequencing the most valuable type-strain genomes for metagenomic binning, comparative biology and taxonomic classification.</title>
        <authorList>
            <person name="Goeker M."/>
        </authorList>
    </citation>
    <scope>NUCLEOTIDE SEQUENCE [LARGE SCALE GENOMIC DNA]</scope>
    <source>
        <strain evidence="1 2">DSM 26944</strain>
    </source>
</reference>
<proteinExistence type="predicted"/>
<evidence type="ECO:0000313" key="1">
    <source>
        <dbReference type="EMBL" id="MBB5700495.1"/>
    </source>
</evidence>
<dbReference type="Proteomes" id="UP000555546">
    <property type="component" value="Unassembled WGS sequence"/>
</dbReference>
<protein>
    <submittedName>
        <fullName evidence="1">Uncharacterized protein</fullName>
    </submittedName>
</protein>
<accession>A0A7W9ATV6</accession>
<dbReference type="AlphaFoldDB" id="A0A7W9ATV6"/>
<comment type="caution">
    <text evidence="1">The sequence shown here is derived from an EMBL/GenBank/DDBJ whole genome shotgun (WGS) entry which is preliminary data.</text>
</comment>
<evidence type="ECO:0000313" key="2">
    <source>
        <dbReference type="Proteomes" id="UP000555546"/>
    </source>
</evidence>
<dbReference type="EMBL" id="JACIJG010000001">
    <property type="protein sequence ID" value="MBB5700495.1"/>
    <property type="molecule type" value="Genomic_DNA"/>
</dbReference>
<name>A0A7W9ATV6_9HYPH</name>
<keyword evidence="2" id="KW-1185">Reference proteome</keyword>
<sequence length="33" mass="3577">MSTIVKPQPLAGLEVRDFDTCMSIGRKVRAGTV</sequence>